<dbReference type="RefSeq" id="WP_209529785.1">
    <property type="nucleotide sequence ID" value="NZ_JAEEGA010000010.1"/>
</dbReference>
<sequence>MKEYTLKNTSFKIRYHDFPGSETAILFIHGLGCAGSFDYPNVASQPEVSNHRRILIDLLGAGYSDKPRDFTYTIQEHANYLLDFVNELKLDRFILFGHSLGGSVALTLAAMCEEKVSQLILTEANLDSGGGFTTKVIASFEQSEFISTGFAEMIHENKVNSNELWAACFSNWLPQAAYQASKSAVEGQTPSWREILYGLSCPKTFIFGEKNMSDPDANILADHRIRIDKVKDAGHSMAWENPEDLARAIMTSINVVRD</sequence>
<comment type="caution">
    <text evidence="2">The sequence shown here is derived from an EMBL/GenBank/DDBJ whole genome shotgun (WGS) entry which is preliminary data.</text>
</comment>
<proteinExistence type="predicted"/>
<reference evidence="2" key="1">
    <citation type="submission" date="2020-12" db="EMBL/GenBank/DDBJ databases">
        <title>Vagococcus allomyrinae sp. nov. and Enterococcus lavae sp. nov., isolated from the larvae of Allomyrina dichotoma.</title>
        <authorList>
            <person name="Lee S.D."/>
        </authorList>
    </citation>
    <scope>NUCLEOTIDE SEQUENCE</scope>
    <source>
        <strain evidence="2">BWB3-3</strain>
    </source>
</reference>
<dbReference type="EMBL" id="JAEEGA010000010">
    <property type="protein sequence ID" value="MBP1042524.1"/>
    <property type="molecule type" value="Genomic_DNA"/>
</dbReference>
<dbReference type="Gene3D" id="3.40.50.1820">
    <property type="entry name" value="alpha/beta hydrolase"/>
    <property type="match status" value="1"/>
</dbReference>
<dbReference type="AlphaFoldDB" id="A0A940SW26"/>
<organism evidence="2 3">
    <name type="scientific">Vagococcus allomyrinae</name>
    <dbReference type="NCBI Taxonomy" id="2794353"/>
    <lineage>
        <taxon>Bacteria</taxon>
        <taxon>Bacillati</taxon>
        <taxon>Bacillota</taxon>
        <taxon>Bacilli</taxon>
        <taxon>Lactobacillales</taxon>
        <taxon>Enterococcaceae</taxon>
        <taxon>Vagococcus</taxon>
    </lineage>
</organism>
<dbReference type="SUPFAM" id="SSF53474">
    <property type="entry name" value="alpha/beta-Hydrolases"/>
    <property type="match status" value="1"/>
</dbReference>
<feature type="domain" description="AB hydrolase-1" evidence="1">
    <location>
        <begin position="24"/>
        <end position="127"/>
    </location>
</feature>
<dbReference type="InterPro" id="IPR050228">
    <property type="entry name" value="Carboxylesterase_BioH"/>
</dbReference>
<dbReference type="PRINTS" id="PR00111">
    <property type="entry name" value="ABHYDROLASE"/>
</dbReference>
<dbReference type="Pfam" id="PF00561">
    <property type="entry name" value="Abhydrolase_1"/>
    <property type="match status" value="1"/>
</dbReference>
<protein>
    <submittedName>
        <fullName evidence="2">Alpha/beta hydrolase</fullName>
    </submittedName>
</protein>
<dbReference type="Proteomes" id="UP000674938">
    <property type="component" value="Unassembled WGS sequence"/>
</dbReference>
<accession>A0A940SW26</accession>
<keyword evidence="3" id="KW-1185">Reference proteome</keyword>
<gene>
    <name evidence="2" type="ORF">I6N95_16010</name>
</gene>
<dbReference type="GO" id="GO:0016787">
    <property type="term" value="F:hydrolase activity"/>
    <property type="evidence" value="ECO:0007669"/>
    <property type="project" value="UniProtKB-KW"/>
</dbReference>
<evidence type="ECO:0000313" key="2">
    <source>
        <dbReference type="EMBL" id="MBP1042524.1"/>
    </source>
</evidence>
<dbReference type="PANTHER" id="PTHR43194">
    <property type="entry name" value="HYDROLASE ALPHA/BETA FOLD FAMILY"/>
    <property type="match status" value="1"/>
</dbReference>
<evidence type="ECO:0000259" key="1">
    <source>
        <dbReference type="Pfam" id="PF00561"/>
    </source>
</evidence>
<dbReference type="InterPro" id="IPR000073">
    <property type="entry name" value="AB_hydrolase_1"/>
</dbReference>
<name>A0A940SW26_9ENTE</name>
<dbReference type="PANTHER" id="PTHR43194:SF2">
    <property type="entry name" value="PEROXISOMAL MEMBRANE PROTEIN LPX1"/>
    <property type="match status" value="1"/>
</dbReference>
<keyword evidence="2" id="KW-0378">Hydrolase</keyword>
<evidence type="ECO:0000313" key="3">
    <source>
        <dbReference type="Proteomes" id="UP000674938"/>
    </source>
</evidence>
<dbReference type="InterPro" id="IPR029058">
    <property type="entry name" value="AB_hydrolase_fold"/>
</dbReference>